<evidence type="ECO:0000256" key="1">
    <source>
        <dbReference type="SAM" id="SignalP"/>
    </source>
</evidence>
<gene>
    <name evidence="2" type="ORF">NG821_00750</name>
</gene>
<proteinExistence type="predicted"/>
<sequence length="685" mass="77261">MKIQIFVLFLITNVATAYAQKDSTITKSLQDVVVKGKGQIETAGKVIYSPTTREKKHAANGFDLINVMQMAELDVSPRTKSITTKSGGEVVLCINGMAALPEDVATLRANNILSIEYIRTPTGKYAGKAGLINFITKQLKYGGNVYLSANEGFAYKNGDYLGFTDFTINKLTLSVTASGDWNHDHSYTDGQDVFQFANNTTLTHNFTNEYSLHKSNHQTGRVKLTATGTKYRFVSYLNITRQGEPYVGLMMNNQYTGRYTFLTKRQVTTNSQNLAPSLYAAYTVWLPHNQSLDLTGSFLFGHNKYHSNYNETGQSAMSSMVTENNDAFKGIAQYSKSWKSGVTLSGYLTNDHNRFKDIYAGSSTGTQRLTTDVTRGLVKISGSNEKYYYYVTAGVSNSAISLNGTHYNYFVPVAFYGFNYALNRNQAFSLDGLFTHTLFDPSTKNSMTVPTSFFEAVRGNPNMTPIKILGNTLVYNGQFGKSKISISYDNSIYFKNVVHQYTASNDTIYNARINDGNFYGNMLTSTYTYSAFHDKLLLSTTVLDENNVIRGKIYKKSKNDVRLIASVTYLEGDWMMKFDYHSSYTSLDIREPYLIRCCPCYELTVSWNHKAWAVEAFINNPFSKYDDRHITMDYGCYQRDTWSYNEPDGCNLNLKLTYSIGYGKKEKRDDLDINKSINSAIMRNL</sequence>
<dbReference type="Proteomes" id="UP001204015">
    <property type="component" value="Unassembled WGS sequence"/>
</dbReference>
<comment type="caution">
    <text evidence="2">The sequence shown here is derived from an EMBL/GenBank/DDBJ whole genome shotgun (WGS) entry which is preliminary data.</text>
</comment>
<feature type="signal peptide" evidence="1">
    <location>
        <begin position="1"/>
        <end position="19"/>
    </location>
</feature>
<dbReference type="EMBL" id="JAMXLY010000001">
    <property type="protein sequence ID" value="MCO6024386.1"/>
    <property type="molecule type" value="Genomic_DNA"/>
</dbReference>
<dbReference type="SUPFAM" id="SSF56935">
    <property type="entry name" value="Porins"/>
    <property type="match status" value="1"/>
</dbReference>
<organism evidence="2 3">
    <name type="scientific">Segatella cerevisiae</name>
    <dbReference type="NCBI Taxonomy" id="2053716"/>
    <lineage>
        <taxon>Bacteria</taxon>
        <taxon>Pseudomonadati</taxon>
        <taxon>Bacteroidota</taxon>
        <taxon>Bacteroidia</taxon>
        <taxon>Bacteroidales</taxon>
        <taxon>Prevotellaceae</taxon>
        <taxon>Segatella</taxon>
    </lineage>
</organism>
<evidence type="ECO:0008006" key="4">
    <source>
        <dbReference type="Google" id="ProtNLM"/>
    </source>
</evidence>
<protein>
    <recommendedName>
        <fullName evidence="4">Outer membrane protein beta-barrel domain-containing protein</fullName>
    </recommendedName>
</protein>
<evidence type="ECO:0000313" key="2">
    <source>
        <dbReference type="EMBL" id="MCO6024386.1"/>
    </source>
</evidence>
<reference evidence="2 3" key="1">
    <citation type="submission" date="2022-06" db="EMBL/GenBank/DDBJ databases">
        <title>A taxonomic note on the genus Prevotella: Description of four novel genera and emended description of the genera Hallella and Xylanibacter.</title>
        <authorList>
            <person name="Hitch T.C.A."/>
        </authorList>
    </citation>
    <scope>NUCLEOTIDE SEQUENCE [LARGE SCALE GENOMIC DNA]</scope>
    <source>
        <strain evidence="2 3">DSM 100619</strain>
    </source>
</reference>
<name>A0ABT1BTI5_9BACT</name>
<keyword evidence="3" id="KW-1185">Reference proteome</keyword>
<accession>A0ABT1BTI5</accession>
<keyword evidence="1" id="KW-0732">Signal</keyword>
<dbReference type="RefSeq" id="WP_252759738.1">
    <property type="nucleotide sequence ID" value="NZ_JAMXLY010000001.1"/>
</dbReference>
<evidence type="ECO:0000313" key="3">
    <source>
        <dbReference type="Proteomes" id="UP001204015"/>
    </source>
</evidence>
<feature type="chain" id="PRO_5045095056" description="Outer membrane protein beta-barrel domain-containing protein" evidence="1">
    <location>
        <begin position="20"/>
        <end position="685"/>
    </location>
</feature>